<evidence type="ECO:0000313" key="1">
    <source>
        <dbReference type="EMBL" id="VFK46944.1"/>
    </source>
</evidence>
<protein>
    <submittedName>
        <fullName evidence="1">Uncharacterized protein</fullName>
    </submittedName>
</protein>
<proteinExistence type="predicted"/>
<organism evidence="1">
    <name type="scientific">Candidatus Kentrum sp. TC</name>
    <dbReference type="NCBI Taxonomy" id="2126339"/>
    <lineage>
        <taxon>Bacteria</taxon>
        <taxon>Pseudomonadati</taxon>
        <taxon>Pseudomonadota</taxon>
        <taxon>Gammaproteobacteria</taxon>
        <taxon>Candidatus Kentrum</taxon>
    </lineage>
</organism>
<dbReference type="EMBL" id="CAADFT010000073">
    <property type="protein sequence ID" value="VFK46944.1"/>
    <property type="molecule type" value="Genomic_DNA"/>
</dbReference>
<accession>A0A450YZH2</accession>
<dbReference type="EMBL" id="CAADFS010000132">
    <property type="protein sequence ID" value="VFK51086.1"/>
    <property type="molecule type" value="Genomic_DNA"/>
</dbReference>
<evidence type="ECO:0000313" key="2">
    <source>
        <dbReference type="EMBL" id="VFK51086.1"/>
    </source>
</evidence>
<sequence>MLYMFYLYNMYSIARPRTQPKSRETNLGAHANIRSIMSIAEEELHSRMGSRWKAACYRRKSASGTQMPLASPDRQFIGARASMRGVVATTTVQVVEAIAAIKRAVSRAPVDGVISGATDHCVVAKSSITRGSGNKAVLGCGSVV</sequence>
<reference evidence="1" key="1">
    <citation type="submission" date="2019-02" db="EMBL/GenBank/DDBJ databases">
        <authorList>
            <person name="Gruber-Vodicka R. H."/>
            <person name="Seah K. B. B."/>
        </authorList>
    </citation>
    <scope>NUCLEOTIDE SEQUENCE</scope>
    <source>
        <strain evidence="2">BECK_BZ123</strain>
        <strain evidence="1">BECK_BZ125</strain>
    </source>
</reference>
<dbReference type="AlphaFoldDB" id="A0A450YZH2"/>
<name>A0A450YZH2_9GAMM</name>
<gene>
    <name evidence="2" type="ORF">BECKTC1821D_GA0114238_11325</name>
    <name evidence="1" type="ORF">BECKTC1821E_GA0114239_10734</name>
</gene>